<dbReference type="GO" id="GO:0016757">
    <property type="term" value="F:glycosyltransferase activity"/>
    <property type="evidence" value="ECO:0007669"/>
    <property type="project" value="InterPro"/>
</dbReference>
<dbReference type="Gene3D" id="3.40.50.2000">
    <property type="entry name" value="Glycogen Phosphorylase B"/>
    <property type="match status" value="2"/>
</dbReference>
<protein>
    <submittedName>
        <fullName evidence="3">Glycosyltransferase</fullName>
    </submittedName>
</protein>
<dbReference type="Proteomes" id="UP000264702">
    <property type="component" value="Unassembled WGS sequence"/>
</dbReference>
<proteinExistence type="predicted"/>
<evidence type="ECO:0000313" key="3">
    <source>
        <dbReference type="EMBL" id="RFU16921.1"/>
    </source>
</evidence>
<accession>A0A372IQ91</accession>
<dbReference type="OrthoDB" id="9806653at2"/>
<sequence>MSENFLSDRPSILHLGKFYPPDSGGIETHVRDLAVRQARTNRVKVIVANAGARYEIEKIDGVQVERLAHFGTIASMPVCPGLPAAIRRSPADLVHIHTPNPGAALALLMSGQNGKIVITHHADTLGRRILRQFSDPFVHRVMRRASRIIVTSARYLESSPELAPFRDKCCIVPLGIDLQDIACRNNETISKFRQKFGERFILAVGRLVPYKGFNILVRAMKNVDARLVLVGAGPEYDPLAKLAASEGVTERVIMPGRVEDIRPYFAAASIFVLPSLTRAEAFGMVQLEAMAAGLPVVNTDIDSGVPEVCLDGKTGITVPPGDATALSRAMQLLLERNDLREQFGEAARVRVNTEYTADVMAARTWSVYAEVCNRWRDVPVTFE</sequence>
<feature type="domain" description="Glycosyltransferase subfamily 4-like N-terminal" evidence="2">
    <location>
        <begin position="24"/>
        <end position="179"/>
    </location>
</feature>
<dbReference type="PANTHER" id="PTHR12526:SF634">
    <property type="entry name" value="BLL3361 PROTEIN"/>
    <property type="match status" value="1"/>
</dbReference>
<feature type="domain" description="Glycosyl transferase family 1" evidence="1">
    <location>
        <begin position="193"/>
        <end position="348"/>
    </location>
</feature>
<comment type="caution">
    <text evidence="3">The sequence shown here is derived from an EMBL/GenBank/DDBJ whole genome shotgun (WGS) entry which is preliminary data.</text>
</comment>
<dbReference type="RefSeq" id="WP_147324994.1">
    <property type="nucleotide sequence ID" value="NZ_QVQT02000003.1"/>
</dbReference>
<evidence type="ECO:0000259" key="1">
    <source>
        <dbReference type="Pfam" id="PF00534"/>
    </source>
</evidence>
<name>A0A372IQ91_9BACT</name>
<evidence type="ECO:0000313" key="4">
    <source>
        <dbReference type="Proteomes" id="UP000264702"/>
    </source>
</evidence>
<dbReference type="InterPro" id="IPR028098">
    <property type="entry name" value="Glyco_trans_4-like_N"/>
</dbReference>
<dbReference type="SUPFAM" id="SSF53756">
    <property type="entry name" value="UDP-Glycosyltransferase/glycogen phosphorylase"/>
    <property type="match status" value="1"/>
</dbReference>
<dbReference type="InterPro" id="IPR001296">
    <property type="entry name" value="Glyco_trans_1"/>
</dbReference>
<dbReference type="Pfam" id="PF00534">
    <property type="entry name" value="Glycos_transf_1"/>
    <property type="match status" value="1"/>
</dbReference>
<evidence type="ECO:0000259" key="2">
    <source>
        <dbReference type="Pfam" id="PF13439"/>
    </source>
</evidence>
<dbReference type="AlphaFoldDB" id="A0A372IQ91"/>
<organism evidence="3 4">
    <name type="scientific">Paracidobacterium acidisoli</name>
    <dbReference type="NCBI Taxonomy" id="2303751"/>
    <lineage>
        <taxon>Bacteria</taxon>
        <taxon>Pseudomonadati</taxon>
        <taxon>Acidobacteriota</taxon>
        <taxon>Terriglobia</taxon>
        <taxon>Terriglobales</taxon>
        <taxon>Acidobacteriaceae</taxon>
        <taxon>Paracidobacterium</taxon>
    </lineage>
</organism>
<dbReference type="EMBL" id="QVQT01000003">
    <property type="protein sequence ID" value="RFU16921.1"/>
    <property type="molecule type" value="Genomic_DNA"/>
</dbReference>
<dbReference type="Pfam" id="PF13439">
    <property type="entry name" value="Glyco_transf_4"/>
    <property type="match status" value="1"/>
</dbReference>
<dbReference type="PANTHER" id="PTHR12526">
    <property type="entry name" value="GLYCOSYLTRANSFERASE"/>
    <property type="match status" value="1"/>
</dbReference>
<reference evidence="3 4" key="1">
    <citation type="submission" date="2018-08" db="EMBL/GenBank/DDBJ databases">
        <title>Acidipila sp. 4G-K13, an acidobacterium isolated from forest soil.</title>
        <authorList>
            <person name="Gao Z.-H."/>
            <person name="Qiu L.-H."/>
        </authorList>
    </citation>
    <scope>NUCLEOTIDE SEQUENCE [LARGE SCALE GENOMIC DNA]</scope>
    <source>
        <strain evidence="3 4">4G-K13</strain>
    </source>
</reference>
<keyword evidence="3" id="KW-0808">Transferase</keyword>
<gene>
    <name evidence="3" type="ORF">D0Y96_09310</name>
</gene>
<keyword evidence="4" id="KW-1185">Reference proteome</keyword>